<dbReference type="PROSITE" id="PS51819">
    <property type="entry name" value="VOC"/>
    <property type="match status" value="1"/>
</dbReference>
<dbReference type="InterPro" id="IPR004360">
    <property type="entry name" value="Glyas_Fos-R_dOase_dom"/>
</dbReference>
<evidence type="ECO:0000313" key="3">
    <source>
        <dbReference type="EMBL" id="RYU14785.1"/>
    </source>
</evidence>
<evidence type="ECO:0000256" key="1">
    <source>
        <dbReference type="SAM" id="MobiDB-lite"/>
    </source>
</evidence>
<evidence type="ECO:0000259" key="2">
    <source>
        <dbReference type="PROSITE" id="PS51819"/>
    </source>
</evidence>
<name>A0A4Q5JAL2_9ACTN</name>
<dbReference type="EMBL" id="SDPU01000009">
    <property type="protein sequence ID" value="RYU14785.1"/>
    <property type="molecule type" value="Genomic_DNA"/>
</dbReference>
<dbReference type="Pfam" id="PF00903">
    <property type="entry name" value="Glyoxalase"/>
    <property type="match status" value="1"/>
</dbReference>
<accession>A0A4Q5JAL2</accession>
<dbReference type="Proteomes" id="UP000291189">
    <property type="component" value="Unassembled WGS sequence"/>
</dbReference>
<comment type="caution">
    <text evidence="3">The sequence shown here is derived from an EMBL/GenBank/DDBJ whole genome shotgun (WGS) entry which is preliminary data.</text>
</comment>
<feature type="region of interest" description="Disordered" evidence="1">
    <location>
        <begin position="111"/>
        <end position="141"/>
    </location>
</feature>
<feature type="domain" description="VOC" evidence="2">
    <location>
        <begin position="22"/>
        <end position="147"/>
    </location>
</feature>
<dbReference type="InterPro" id="IPR029068">
    <property type="entry name" value="Glyas_Bleomycin-R_OHBP_Dase"/>
</dbReference>
<dbReference type="AlphaFoldDB" id="A0A4Q5JAL2"/>
<sequence>MNTTTTIPSPPAGQDLANVPMKFEATPIPVADFDRAKAFYQRLGWRLDIDLQFTEQIRGVQFTPPGSPASIQFAPAGPKPLQRLLLVVDDIEAARNELIDRGIDVGEIWHAAPGQPPEPGRDPRGQSYSSQAAFSDPDGNQWVLQEVTERIPGRV</sequence>
<dbReference type="InterPro" id="IPR037523">
    <property type="entry name" value="VOC_core"/>
</dbReference>
<organism evidence="3 4">
    <name type="scientific">Nocardioides iriomotensis</name>
    <dbReference type="NCBI Taxonomy" id="715784"/>
    <lineage>
        <taxon>Bacteria</taxon>
        <taxon>Bacillati</taxon>
        <taxon>Actinomycetota</taxon>
        <taxon>Actinomycetes</taxon>
        <taxon>Propionibacteriales</taxon>
        <taxon>Nocardioidaceae</taxon>
        <taxon>Nocardioides</taxon>
    </lineage>
</organism>
<gene>
    <name evidence="3" type="ORF">ETU37_02010</name>
</gene>
<dbReference type="Gene3D" id="3.10.180.10">
    <property type="entry name" value="2,3-Dihydroxybiphenyl 1,2-Dioxygenase, domain 1"/>
    <property type="match status" value="1"/>
</dbReference>
<dbReference type="RefSeq" id="WP_129985208.1">
    <property type="nucleotide sequence ID" value="NZ_SDPU01000009.1"/>
</dbReference>
<protein>
    <submittedName>
        <fullName evidence="3">Glyoxalase</fullName>
    </submittedName>
</protein>
<keyword evidence="4" id="KW-1185">Reference proteome</keyword>
<dbReference type="OrthoDB" id="485032at2"/>
<evidence type="ECO:0000313" key="4">
    <source>
        <dbReference type="Proteomes" id="UP000291189"/>
    </source>
</evidence>
<dbReference type="SUPFAM" id="SSF54593">
    <property type="entry name" value="Glyoxalase/Bleomycin resistance protein/Dihydroxybiphenyl dioxygenase"/>
    <property type="match status" value="1"/>
</dbReference>
<reference evidence="3 4" key="1">
    <citation type="submission" date="2019-01" db="EMBL/GenBank/DDBJ databases">
        <title>Nocardioides guangzhouensis sp. nov., an actinobacterium isolated from soil.</title>
        <authorList>
            <person name="Fu Y."/>
            <person name="Cai Y."/>
            <person name="Lin Z."/>
            <person name="Chen P."/>
        </authorList>
    </citation>
    <scope>NUCLEOTIDE SEQUENCE [LARGE SCALE GENOMIC DNA]</scope>
    <source>
        <strain evidence="3 4">NBRC 105384</strain>
    </source>
</reference>
<proteinExistence type="predicted"/>